<organism evidence="2">
    <name type="scientific">Spirodela intermedia</name>
    <name type="common">Intermediate duckweed</name>
    <dbReference type="NCBI Taxonomy" id="51605"/>
    <lineage>
        <taxon>Eukaryota</taxon>
        <taxon>Viridiplantae</taxon>
        <taxon>Streptophyta</taxon>
        <taxon>Embryophyta</taxon>
        <taxon>Tracheophyta</taxon>
        <taxon>Spermatophyta</taxon>
        <taxon>Magnoliopsida</taxon>
        <taxon>Liliopsida</taxon>
        <taxon>Araceae</taxon>
        <taxon>Lemnoideae</taxon>
        <taxon>Spirodela</taxon>
    </lineage>
</organism>
<sequence>MAAGIANRRAAALLQRLLPSAAGRSFSASSGTRFPRRTMADTPPSAAATTSSSQVRRQNQTTFSSI</sequence>
<feature type="compositionally biased region" description="Polar residues" evidence="1">
    <location>
        <begin position="54"/>
        <end position="66"/>
    </location>
</feature>
<dbReference type="AlphaFoldDB" id="A0A7I8JBB2"/>
<evidence type="ECO:0000256" key="1">
    <source>
        <dbReference type="SAM" id="MobiDB-lite"/>
    </source>
</evidence>
<proteinExistence type="predicted"/>
<feature type="compositionally biased region" description="Low complexity" evidence="1">
    <location>
        <begin position="23"/>
        <end position="33"/>
    </location>
</feature>
<name>A0A7I8JBB2_SPIIN</name>
<dbReference type="EMBL" id="LR743597">
    <property type="protein sequence ID" value="CAA2628242.1"/>
    <property type="molecule type" value="Genomic_DNA"/>
</dbReference>
<dbReference type="Proteomes" id="UP001189122">
    <property type="component" value="Unassembled WGS sequence"/>
</dbReference>
<dbReference type="EMBL" id="CACRZD030000010">
    <property type="protein sequence ID" value="CAA6667496.1"/>
    <property type="molecule type" value="Genomic_DNA"/>
</dbReference>
<accession>A0A7I8JBB2</accession>
<feature type="compositionally biased region" description="Low complexity" evidence="1">
    <location>
        <begin position="40"/>
        <end position="53"/>
    </location>
</feature>
<gene>
    <name evidence="2" type="ORF">SI7747_10013889</name>
</gene>
<protein>
    <submittedName>
        <fullName evidence="2">Uncharacterized protein</fullName>
    </submittedName>
</protein>
<reference evidence="2 3" key="1">
    <citation type="submission" date="2019-12" db="EMBL/GenBank/DDBJ databases">
        <authorList>
            <person name="Scholz U."/>
            <person name="Mascher M."/>
            <person name="Fiebig A."/>
        </authorList>
    </citation>
    <scope>NUCLEOTIDE SEQUENCE</scope>
</reference>
<evidence type="ECO:0000313" key="2">
    <source>
        <dbReference type="EMBL" id="CAA2628242.1"/>
    </source>
</evidence>
<keyword evidence="3" id="KW-1185">Reference proteome</keyword>
<feature type="region of interest" description="Disordered" evidence="1">
    <location>
        <begin position="23"/>
        <end position="66"/>
    </location>
</feature>
<evidence type="ECO:0000313" key="3">
    <source>
        <dbReference type="Proteomes" id="UP001189122"/>
    </source>
</evidence>